<dbReference type="SMART" id="SM00448">
    <property type="entry name" value="REC"/>
    <property type="match status" value="1"/>
</dbReference>
<dbReference type="Gene3D" id="3.40.50.2300">
    <property type="match status" value="1"/>
</dbReference>
<dbReference type="InterPro" id="IPR001789">
    <property type="entry name" value="Sig_transdc_resp-reg_receiver"/>
</dbReference>
<protein>
    <submittedName>
        <fullName evidence="5">Response regulator</fullName>
    </submittedName>
</protein>
<proteinExistence type="predicted"/>
<dbReference type="AlphaFoldDB" id="A0A6P1VV63"/>
<keyword evidence="1 2" id="KW-0597">Phosphoprotein</keyword>
<dbReference type="KEGG" id="senf:GJR95_11180"/>
<dbReference type="EMBL" id="CP045997">
    <property type="protein sequence ID" value="QHV95529.1"/>
    <property type="molecule type" value="Genomic_DNA"/>
</dbReference>
<name>A0A6P1VV63_9BACT</name>
<dbReference type="SUPFAM" id="SSF52172">
    <property type="entry name" value="CheY-like"/>
    <property type="match status" value="1"/>
</dbReference>
<sequence>MKNNKRKVLLISHDTSSTAYLAQVLEKSGSYAVKTATTGRAAVGIHKQTAIDLAFCDVELKGNWSSAETVRQLRLLNPLAIIYLTDPASEQLPPPAQTNPANPVTYLHKPVSFDELFQTIDAVVGSLNDKSVAKLPTERLEEVELEDRSELKKHKLGREAIFMIDDNIFIKYNYQFVKVALNDIILLEANNMYVTLITTNRKFVLRLTLSSLLERLNLETLVRVHRSFAINIQKVDLFTEHEVIIGQHRVPLGRHFRRQFIDHFQFR</sequence>
<dbReference type="SMART" id="SM00850">
    <property type="entry name" value="LytTR"/>
    <property type="match status" value="1"/>
</dbReference>
<dbReference type="InterPro" id="IPR007492">
    <property type="entry name" value="LytTR_DNA-bd_dom"/>
</dbReference>
<feature type="domain" description="HTH LytTR-type" evidence="4">
    <location>
        <begin position="168"/>
        <end position="266"/>
    </location>
</feature>
<evidence type="ECO:0000256" key="1">
    <source>
        <dbReference type="ARBA" id="ARBA00022553"/>
    </source>
</evidence>
<accession>A0A6P1VV63</accession>
<dbReference type="Proteomes" id="UP000464577">
    <property type="component" value="Chromosome"/>
</dbReference>
<dbReference type="PROSITE" id="PS50930">
    <property type="entry name" value="HTH_LYTTR"/>
    <property type="match status" value="1"/>
</dbReference>
<dbReference type="PANTHER" id="PTHR44591">
    <property type="entry name" value="STRESS RESPONSE REGULATOR PROTEIN 1"/>
    <property type="match status" value="1"/>
</dbReference>
<keyword evidence="6" id="KW-1185">Reference proteome</keyword>
<evidence type="ECO:0000259" key="4">
    <source>
        <dbReference type="PROSITE" id="PS50930"/>
    </source>
</evidence>
<dbReference type="Gene3D" id="2.40.50.1020">
    <property type="entry name" value="LytTr DNA-binding domain"/>
    <property type="match status" value="1"/>
</dbReference>
<feature type="domain" description="Response regulatory" evidence="3">
    <location>
        <begin position="7"/>
        <end position="124"/>
    </location>
</feature>
<evidence type="ECO:0000259" key="3">
    <source>
        <dbReference type="PROSITE" id="PS50110"/>
    </source>
</evidence>
<dbReference type="PROSITE" id="PS50110">
    <property type="entry name" value="RESPONSE_REGULATORY"/>
    <property type="match status" value="1"/>
</dbReference>
<evidence type="ECO:0000313" key="6">
    <source>
        <dbReference type="Proteomes" id="UP000464577"/>
    </source>
</evidence>
<gene>
    <name evidence="5" type="ORF">GJR95_11180</name>
</gene>
<evidence type="ECO:0000313" key="5">
    <source>
        <dbReference type="EMBL" id="QHV95529.1"/>
    </source>
</evidence>
<feature type="modified residue" description="4-aspartylphosphate" evidence="2">
    <location>
        <position position="57"/>
    </location>
</feature>
<dbReference type="InterPro" id="IPR050595">
    <property type="entry name" value="Bact_response_regulator"/>
</dbReference>
<dbReference type="GO" id="GO:0003677">
    <property type="term" value="F:DNA binding"/>
    <property type="evidence" value="ECO:0007669"/>
    <property type="project" value="InterPro"/>
</dbReference>
<organism evidence="5 6">
    <name type="scientific">Spirosoma endbachense</name>
    <dbReference type="NCBI Taxonomy" id="2666025"/>
    <lineage>
        <taxon>Bacteria</taxon>
        <taxon>Pseudomonadati</taxon>
        <taxon>Bacteroidota</taxon>
        <taxon>Cytophagia</taxon>
        <taxon>Cytophagales</taxon>
        <taxon>Cytophagaceae</taxon>
        <taxon>Spirosoma</taxon>
    </lineage>
</organism>
<reference evidence="5 6" key="1">
    <citation type="submission" date="2019-11" db="EMBL/GenBank/DDBJ databases">
        <title>Spirosoma endbachense sp. nov., isolated from a natural salt meadow.</title>
        <authorList>
            <person name="Rojas J."/>
            <person name="Ambika Manirajan B."/>
            <person name="Ratering S."/>
            <person name="Suarez C."/>
            <person name="Geissler-Plaum R."/>
            <person name="Schnell S."/>
        </authorList>
    </citation>
    <scope>NUCLEOTIDE SEQUENCE [LARGE SCALE GENOMIC DNA]</scope>
    <source>
        <strain evidence="5 6">I-24</strain>
    </source>
</reference>
<dbReference type="RefSeq" id="WP_162385941.1">
    <property type="nucleotide sequence ID" value="NZ_CP045997.1"/>
</dbReference>
<dbReference type="InterPro" id="IPR011006">
    <property type="entry name" value="CheY-like_superfamily"/>
</dbReference>
<dbReference type="Pfam" id="PF00072">
    <property type="entry name" value="Response_reg"/>
    <property type="match status" value="1"/>
</dbReference>
<dbReference type="PANTHER" id="PTHR44591:SF3">
    <property type="entry name" value="RESPONSE REGULATORY DOMAIN-CONTAINING PROTEIN"/>
    <property type="match status" value="1"/>
</dbReference>
<dbReference type="GO" id="GO:0000160">
    <property type="term" value="P:phosphorelay signal transduction system"/>
    <property type="evidence" value="ECO:0007669"/>
    <property type="project" value="InterPro"/>
</dbReference>
<dbReference type="Pfam" id="PF04397">
    <property type="entry name" value="LytTR"/>
    <property type="match status" value="1"/>
</dbReference>
<evidence type="ECO:0000256" key="2">
    <source>
        <dbReference type="PROSITE-ProRule" id="PRU00169"/>
    </source>
</evidence>